<dbReference type="EMBL" id="JAACJO010000007">
    <property type="protein sequence ID" value="KAF5355731.1"/>
    <property type="molecule type" value="Genomic_DNA"/>
</dbReference>
<dbReference type="Pfam" id="PF24800">
    <property type="entry name" value="DUF7702"/>
    <property type="match status" value="1"/>
</dbReference>
<feature type="transmembrane region" description="Helical" evidence="1">
    <location>
        <begin position="71"/>
        <end position="96"/>
    </location>
</feature>
<protein>
    <recommendedName>
        <fullName evidence="2">DUF7702 domain-containing protein</fullName>
    </recommendedName>
</protein>
<gene>
    <name evidence="3" type="ORF">D9756_004029</name>
</gene>
<keyword evidence="1" id="KW-0812">Transmembrane</keyword>
<feature type="transmembrane region" description="Helical" evidence="1">
    <location>
        <begin position="41"/>
        <end position="59"/>
    </location>
</feature>
<feature type="transmembrane region" description="Helical" evidence="1">
    <location>
        <begin position="6"/>
        <end position="29"/>
    </location>
</feature>
<evidence type="ECO:0000313" key="3">
    <source>
        <dbReference type="EMBL" id="KAF5355731.1"/>
    </source>
</evidence>
<feature type="transmembrane region" description="Helical" evidence="1">
    <location>
        <begin position="230"/>
        <end position="255"/>
    </location>
</feature>
<dbReference type="PANTHER" id="PTHR42109">
    <property type="entry name" value="UNPLACED GENOMIC SCAFFOLD UM_SCAF_CONTIG_1.265, WHOLE GENOME SHOTGUN SEQUENCE"/>
    <property type="match status" value="1"/>
</dbReference>
<dbReference type="InterPro" id="IPR056119">
    <property type="entry name" value="DUF7702"/>
</dbReference>
<dbReference type="OrthoDB" id="2560628at2759"/>
<feature type="transmembrane region" description="Helical" evidence="1">
    <location>
        <begin position="181"/>
        <end position="201"/>
    </location>
</feature>
<feature type="transmembrane region" description="Helical" evidence="1">
    <location>
        <begin position="150"/>
        <end position="169"/>
    </location>
</feature>
<dbReference type="Proteomes" id="UP000559027">
    <property type="component" value="Unassembled WGS sequence"/>
</dbReference>
<feature type="transmembrane region" description="Helical" evidence="1">
    <location>
        <begin position="108"/>
        <end position="130"/>
    </location>
</feature>
<proteinExistence type="predicted"/>
<dbReference type="AlphaFoldDB" id="A0A8H5D8W8"/>
<keyword evidence="4" id="KW-1185">Reference proteome</keyword>
<reference evidence="3 4" key="1">
    <citation type="journal article" date="2020" name="ISME J.">
        <title>Uncovering the hidden diversity of litter-decomposition mechanisms in mushroom-forming fungi.</title>
        <authorList>
            <person name="Floudas D."/>
            <person name="Bentzer J."/>
            <person name="Ahren D."/>
            <person name="Johansson T."/>
            <person name="Persson P."/>
            <person name="Tunlid A."/>
        </authorList>
    </citation>
    <scope>NUCLEOTIDE SEQUENCE [LARGE SCALE GENOMIC DNA]</scope>
    <source>
        <strain evidence="3 4">CBS 146.42</strain>
    </source>
</reference>
<accession>A0A8H5D8W8</accession>
<keyword evidence="1" id="KW-1133">Transmembrane helix</keyword>
<dbReference type="PANTHER" id="PTHR42109:SF2">
    <property type="entry name" value="INTEGRAL MEMBRANE PROTEIN"/>
    <property type="match status" value="1"/>
</dbReference>
<name>A0A8H5D8W8_9AGAR</name>
<feature type="domain" description="DUF7702" evidence="2">
    <location>
        <begin position="4"/>
        <end position="256"/>
    </location>
</feature>
<organism evidence="3 4">
    <name type="scientific">Leucocoprinus leucothites</name>
    <dbReference type="NCBI Taxonomy" id="201217"/>
    <lineage>
        <taxon>Eukaryota</taxon>
        <taxon>Fungi</taxon>
        <taxon>Dikarya</taxon>
        <taxon>Basidiomycota</taxon>
        <taxon>Agaricomycotina</taxon>
        <taxon>Agaricomycetes</taxon>
        <taxon>Agaricomycetidae</taxon>
        <taxon>Agaricales</taxon>
        <taxon>Agaricineae</taxon>
        <taxon>Agaricaceae</taxon>
        <taxon>Leucocoprinus</taxon>
    </lineage>
</organism>
<evidence type="ECO:0000256" key="1">
    <source>
        <dbReference type="SAM" id="Phobius"/>
    </source>
</evidence>
<sequence length="260" mass="28620">MPKLDNRGIIAAATIGFYLPPAILTLLLLIRYALRRDAGWLWLFIFSLSRMAGGALLVAGEISQRNIDLFIASYIIESAALSLLMLSTLGFVGMVGHRTFSDNPRIIYNLRILGFLAIVALALSVAGGLLGTHVAPNQGDIGFILQRASSGIYGVLYIFQVLVHIGAWTYRWHLKSYRRKLLWGISLGLIPLGARVTYAILSSWSSSDPFGTQPSANPVLAKSNPITGDWVLYLVLSPIMEYVVVAIYLFSSVILSRRHR</sequence>
<evidence type="ECO:0000259" key="2">
    <source>
        <dbReference type="Pfam" id="PF24800"/>
    </source>
</evidence>
<evidence type="ECO:0000313" key="4">
    <source>
        <dbReference type="Proteomes" id="UP000559027"/>
    </source>
</evidence>
<comment type="caution">
    <text evidence="3">The sequence shown here is derived from an EMBL/GenBank/DDBJ whole genome shotgun (WGS) entry which is preliminary data.</text>
</comment>
<keyword evidence="1" id="KW-0472">Membrane</keyword>